<sequence>RSCAFSRGSSEDSKRCINSPACRSSHLTSTNCTAFSRNGQITKTVWRLPLTSPSMTKMTSSRRRTQMDRSQTRSATRKATMRRHTEDSIEYCPPPIP</sequence>
<reference evidence="3" key="1">
    <citation type="submission" date="2022-10" db="EMBL/GenBank/DDBJ databases">
        <title>Genome assembly of Pristionchus species.</title>
        <authorList>
            <person name="Yoshida K."/>
            <person name="Sommer R.J."/>
        </authorList>
    </citation>
    <scope>NUCLEOTIDE SEQUENCE [LARGE SCALE GENOMIC DNA]</scope>
    <source>
        <strain evidence="3">RS5460</strain>
    </source>
</reference>
<dbReference type="AlphaFoldDB" id="A0AAN5C5Z0"/>
<evidence type="ECO:0000256" key="1">
    <source>
        <dbReference type="SAM" id="MobiDB-lite"/>
    </source>
</evidence>
<feature type="region of interest" description="Disordered" evidence="1">
    <location>
        <begin position="51"/>
        <end position="97"/>
    </location>
</feature>
<evidence type="ECO:0000313" key="3">
    <source>
        <dbReference type="Proteomes" id="UP001328107"/>
    </source>
</evidence>
<feature type="region of interest" description="Disordered" evidence="1">
    <location>
        <begin position="1"/>
        <end position="27"/>
    </location>
</feature>
<dbReference type="Proteomes" id="UP001328107">
    <property type="component" value="Unassembled WGS sequence"/>
</dbReference>
<comment type="caution">
    <text evidence="2">The sequence shown here is derived from an EMBL/GenBank/DDBJ whole genome shotgun (WGS) entry which is preliminary data.</text>
</comment>
<keyword evidence="3" id="KW-1185">Reference proteome</keyword>
<accession>A0AAN5C5Z0</accession>
<evidence type="ECO:0000313" key="2">
    <source>
        <dbReference type="EMBL" id="GMR31910.1"/>
    </source>
</evidence>
<proteinExistence type="predicted"/>
<dbReference type="EMBL" id="BTRK01000001">
    <property type="protein sequence ID" value="GMR31910.1"/>
    <property type="molecule type" value="Genomic_DNA"/>
</dbReference>
<protein>
    <submittedName>
        <fullName evidence="2">Uncharacterized protein</fullName>
    </submittedName>
</protein>
<feature type="non-terminal residue" evidence="2">
    <location>
        <position position="1"/>
    </location>
</feature>
<organism evidence="2 3">
    <name type="scientific">Pristionchus mayeri</name>
    <dbReference type="NCBI Taxonomy" id="1317129"/>
    <lineage>
        <taxon>Eukaryota</taxon>
        <taxon>Metazoa</taxon>
        <taxon>Ecdysozoa</taxon>
        <taxon>Nematoda</taxon>
        <taxon>Chromadorea</taxon>
        <taxon>Rhabditida</taxon>
        <taxon>Rhabditina</taxon>
        <taxon>Diplogasteromorpha</taxon>
        <taxon>Diplogasteroidea</taxon>
        <taxon>Neodiplogasteridae</taxon>
        <taxon>Pristionchus</taxon>
    </lineage>
</organism>
<name>A0AAN5C5Z0_9BILA</name>
<gene>
    <name evidence="2" type="ORF">PMAYCL1PPCAC_02105</name>
</gene>